<protein>
    <submittedName>
        <fullName evidence="1">Uncharacterized protein</fullName>
    </submittedName>
</protein>
<dbReference type="AlphaFoldDB" id="A0AAD5G1Z7"/>
<gene>
    <name evidence="1" type="ORF">M8C21_014802</name>
</gene>
<organism evidence="1 2">
    <name type="scientific">Ambrosia artemisiifolia</name>
    <name type="common">Common ragweed</name>
    <dbReference type="NCBI Taxonomy" id="4212"/>
    <lineage>
        <taxon>Eukaryota</taxon>
        <taxon>Viridiplantae</taxon>
        <taxon>Streptophyta</taxon>
        <taxon>Embryophyta</taxon>
        <taxon>Tracheophyta</taxon>
        <taxon>Spermatophyta</taxon>
        <taxon>Magnoliopsida</taxon>
        <taxon>eudicotyledons</taxon>
        <taxon>Gunneridae</taxon>
        <taxon>Pentapetalae</taxon>
        <taxon>asterids</taxon>
        <taxon>campanulids</taxon>
        <taxon>Asterales</taxon>
        <taxon>Asteraceae</taxon>
        <taxon>Asteroideae</taxon>
        <taxon>Heliantheae alliance</taxon>
        <taxon>Heliantheae</taxon>
        <taxon>Ambrosia</taxon>
    </lineage>
</organism>
<dbReference type="EMBL" id="JAMZMK010011894">
    <property type="protein sequence ID" value="KAI7725620.1"/>
    <property type="molecule type" value="Genomic_DNA"/>
</dbReference>
<dbReference type="Proteomes" id="UP001206925">
    <property type="component" value="Unassembled WGS sequence"/>
</dbReference>
<keyword evidence="2" id="KW-1185">Reference proteome</keyword>
<evidence type="ECO:0000313" key="2">
    <source>
        <dbReference type="Proteomes" id="UP001206925"/>
    </source>
</evidence>
<accession>A0AAD5G1Z7</accession>
<reference evidence="1" key="1">
    <citation type="submission" date="2022-06" db="EMBL/GenBank/DDBJ databases">
        <title>Uncovering the hologenomic basis of an extraordinary plant invasion.</title>
        <authorList>
            <person name="Bieker V.C."/>
            <person name="Martin M.D."/>
            <person name="Gilbert T."/>
            <person name="Hodgins K."/>
            <person name="Battlay P."/>
            <person name="Petersen B."/>
            <person name="Wilson J."/>
        </authorList>
    </citation>
    <scope>NUCLEOTIDE SEQUENCE</scope>
    <source>
        <strain evidence="1">AA19_3_7</strain>
        <tissue evidence="1">Leaf</tissue>
    </source>
</reference>
<evidence type="ECO:0000313" key="1">
    <source>
        <dbReference type="EMBL" id="KAI7725620.1"/>
    </source>
</evidence>
<name>A0AAD5G1Z7_AMBAR</name>
<proteinExistence type="predicted"/>
<comment type="caution">
    <text evidence="1">The sequence shown here is derived from an EMBL/GenBank/DDBJ whole genome shotgun (WGS) entry which is preliminary data.</text>
</comment>
<feature type="non-terminal residue" evidence="1">
    <location>
        <position position="148"/>
    </location>
</feature>
<sequence>VGVLLEHTVGNLDPLYIVNIVPKGLDIPRLVYETHARLAIEVGYLSEYNQAGNQSLKLSAWKELAREEGKEILDDDDVQRLLLHGAPDHVLHKSSAVIVVMPLAAMNRNATICKEPALLSLPSRNQYSYPNRMNHNQIQLNIFADYFV</sequence>